<keyword evidence="1" id="KW-0472">Membrane</keyword>
<dbReference type="SUPFAM" id="SSF55874">
    <property type="entry name" value="ATPase domain of HSP90 chaperone/DNA topoisomerase II/histidine kinase"/>
    <property type="match status" value="1"/>
</dbReference>
<dbReference type="STRING" id="381751.SAMN05444391_0272"/>
<sequence>MSEKFRLYLYTTLFLITSLALLNLFLFYEFARLNDRLLEEKARNLALEHIHYGVREAEGFVVIYEPVKDYIVYEFQNLSNPERIVKVGYPESRRREVLNNIFLRLLIFEFFIILGFLTLYMGAVDSLFRRIALEQQKLKDLLLSINHRFGNLVSILSVNMSLLKRKLPEDKSLLRVEKSIKRAERDLRFFSSLLEEKAPKPVVIRLDSLISDILKDLQDEAENKKLIVRLREAYTRVDPLDLEDILYNVLHNALKHSKSKVYVRLCKVRERVRLLVINDFMETRRGGMGLGLRLIQSMAKRNGLKISLHIRRSFMVVIDF</sequence>
<evidence type="ECO:0000313" key="3">
    <source>
        <dbReference type="Proteomes" id="UP000189810"/>
    </source>
</evidence>
<evidence type="ECO:0000313" key="2">
    <source>
        <dbReference type="EMBL" id="SHK20648.1"/>
    </source>
</evidence>
<name>A0A1M6QKF7_9AQUI</name>
<dbReference type="AlphaFoldDB" id="A0A1M6QKF7"/>
<feature type="transmembrane region" description="Helical" evidence="1">
    <location>
        <begin position="7"/>
        <end position="28"/>
    </location>
</feature>
<evidence type="ECO:0008006" key="4">
    <source>
        <dbReference type="Google" id="ProtNLM"/>
    </source>
</evidence>
<keyword evidence="3" id="KW-1185">Reference proteome</keyword>
<feature type="transmembrane region" description="Helical" evidence="1">
    <location>
        <begin position="101"/>
        <end position="121"/>
    </location>
</feature>
<dbReference type="Proteomes" id="UP000189810">
    <property type="component" value="Chromosome I"/>
</dbReference>
<proteinExistence type="predicted"/>
<dbReference type="Gene3D" id="3.30.565.10">
    <property type="entry name" value="Histidine kinase-like ATPase, C-terminal domain"/>
    <property type="match status" value="1"/>
</dbReference>
<accession>A0A1M6QKF7</accession>
<evidence type="ECO:0000256" key="1">
    <source>
        <dbReference type="SAM" id="Phobius"/>
    </source>
</evidence>
<reference evidence="2 3" key="1">
    <citation type="submission" date="2016-11" db="EMBL/GenBank/DDBJ databases">
        <authorList>
            <person name="Jaros S."/>
            <person name="Januszkiewicz K."/>
            <person name="Wedrychowicz H."/>
        </authorList>
    </citation>
    <scope>NUCLEOTIDE SEQUENCE [LARGE SCALE GENOMIC DNA]</scope>
    <source>
        <strain evidence="2 3">DSM 19557</strain>
    </source>
</reference>
<keyword evidence="1" id="KW-0812">Transmembrane</keyword>
<gene>
    <name evidence="2" type="ORF">SAMN05444391_0272</name>
</gene>
<dbReference type="OrthoDB" id="12326at2"/>
<dbReference type="EMBL" id="LT670846">
    <property type="protein sequence ID" value="SHK20648.1"/>
    <property type="molecule type" value="Genomic_DNA"/>
</dbReference>
<organism evidence="2 3">
    <name type="scientific">Thermocrinis minervae</name>
    <dbReference type="NCBI Taxonomy" id="381751"/>
    <lineage>
        <taxon>Bacteria</taxon>
        <taxon>Pseudomonadati</taxon>
        <taxon>Aquificota</taxon>
        <taxon>Aquificia</taxon>
        <taxon>Aquificales</taxon>
        <taxon>Aquificaceae</taxon>
        <taxon>Thermocrinis</taxon>
    </lineage>
</organism>
<protein>
    <recommendedName>
        <fullName evidence="4">Histidine kinase-, DNA gyrase B-, and HSP90-like ATPase</fullName>
    </recommendedName>
</protein>
<dbReference type="InterPro" id="IPR036890">
    <property type="entry name" value="HATPase_C_sf"/>
</dbReference>
<keyword evidence="1" id="KW-1133">Transmembrane helix</keyword>